<dbReference type="AlphaFoldDB" id="A0A4R8H1F3"/>
<name>A0A4R8H1F3_9FIRM</name>
<evidence type="ECO:0000313" key="2">
    <source>
        <dbReference type="EMBL" id="TDX48207.1"/>
    </source>
</evidence>
<reference evidence="2 3" key="1">
    <citation type="submission" date="2019-03" db="EMBL/GenBank/DDBJ databases">
        <title>Subsurface microbial communities from deep shales in Ohio and West Virginia, USA.</title>
        <authorList>
            <person name="Wrighton K."/>
        </authorList>
    </citation>
    <scope>NUCLEOTIDE SEQUENCE [LARGE SCALE GENOMIC DNA]</scope>
    <source>
        <strain evidence="2 3">MSL 6dP</strain>
    </source>
</reference>
<dbReference type="RefSeq" id="WP_134118330.1">
    <property type="nucleotide sequence ID" value="NZ_SOEG01000032.1"/>
</dbReference>
<feature type="chain" id="PRO_5020387704" description="Outer membrane protein with beta-barrel domain" evidence="1">
    <location>
        <begin position="24"/>
        <end position="227"/>
    </location>
</feature>
<dbReference type="Proteomes" id="UP000295832">
    <property type="component" value="Unassembled WGS sequence"/>
</dbReference>
<keyword evidence="1" id="KW-0732">Signal</keyword>
<accession>A0A4R8H1F3</accession>
<feature type="signal peptide" evidence="1">
    <location>
        <begin position="1"/>
        <end position="23"/>
    </location>
</feature>
<protein>
    <recommendedName>
        <fullName evidence="4">Outer membrane protein with beta-barrel domain</fullName>
    </recommendedName>
</protein>
<keyword evidence="3" id="KW-1185">Reference proteome</keyword>
<dbReference type="EMBL" id="SOEG01000032">
    <property type="protein sequence ID" value="TDX48207.1"/>
    <property type="molecule type" value="Genomic_DNA"/>
</dbReference>
<organism evidence="2 3">
    <name type="scientific">Orenia marismortui</name>
    <dbReference type="NCBI Taxonomy" id="46469"/>
    <lineage>
        <taxon>Bacteria</taxon>
        <taxon>Bacillati</taxon>
        <taxon>Bacillota</taxon>
        <taxon>Clostridia</taxon>
        <taxon>Halanaerobiales</taxon>
        <taxon>Halobacteroidaceae</taxon>
        <taxon>Orenia</taxon>
    </lineage>
</organism>
<evidence type="ECO:0000313" key="3">
    <source>
        <dbReference type="Proteomes" id="UP000295832"/>
    </source>
</evidence>
<sequence>MKKRITIFLTLVLVIIFTNNSYATFTTGKGKHTFKVDNFNADTRISLQSFLIGLGISENSSINFKLTMADGEDSDGSDPNMNFLVPSYDGYSDETEYNLSGPILDISYQYIPRHDLFVTPNSLNAVQIGLKTYEGEVFDQAGTNTVDLNKTYLTFGLLSRSRWEKRNLFSNIEIAYDPREKGGWVLDSQVGMEFKIIDNFRAHLSYRAIGSSIESKQGFAFGIKVDY</sequence>
<gene>
    <name evidence="2" type="ORF">C7959_1322</name>
</gene>
<proteinExistence type="predicted"/>
<comment type="caution">
    <text evidence="2">The sequence shown here is derived from an EMBL/GenBank/DDBJ whole genome shotgun (WGS) entry which is preliminary data.</text>
</comment>
<evidence type="ECO:0000256" key="1">
    <source>
        <dbReference type="SAM" id="SignalP"/>
    </source>
</evidence>
<evidence type="ECO:0008006" key="4">
    <source>
        <dbReference type="Google" id="ProtNLM"/>
    </source>
</evidence>